<feature type="region of interest" description="Disordered" evidence="2">
    <location>
        <begin position="1333"/>
        <end position="1363"/>
    </location>
</feature>
<dbReference type="PROSITE" id="PS50082">
    <property type="entry name" value="WD_REPEATS_2"/>
    <property type="match status" value="1"/>
</dbReference>
<evidence type="ECO:0000259" key="3">
    <source>
        <dbReference type="PROSITE" id="PS50837"/>
    </source>
</evidence>
<proteinExistence type="evidence at transcript level"/>
<dbReference type="InterPro" id="IPR027417">
    <property type="entry name" value="P-loop_NTPase"/>
</dbReference>
<sequence length="1363" mass="151580">PPLAPVDTSLTEVQQNSGSLASPAPQVTSPAPGSETFSDDGLPCLQSFPDDVQALLLGRLGAVPASLLAAGSRLISLYICCGLADMEAERTHLEQHVYPSVRAYAADKGYDLNVVDLHWGIHVEAMDRDTFAHLCHQTIAQLRTQGHFLALVLLNEKLENQLPHILPASLPSDVLKCVIDAVESSEQRQLLLEWYIEDLNSVPKCYRLRAIRERIPDIMSANPSAQSAAFESWQKQASLMVEALRSTLSTEQRGKYLVSVVEEELEAAVLTESQKPLCCLWMERRFTHRGPQRSNSVVGTLVEPAEGTGPVDLSDSKRYNLVRAQLEDRLPESQKLVLRVKWSKEGPNTQENTEYFDELSTMLSRDIKAMVDTVVEEDGNDETTRPCRGIEQQLYVELVQQAQMCLCLSETLIGRTETLGQLEKYLRSKLRHPLVLHGVKGSGKSTLVAKVAQLCETWVPDAPVIVRFVGISPDSDTQQQLLRSICEQCCALYGMHTILASKSISEQREVLGILLDKVSSHRPLVILLDGLDQVTKHSAYTLDWLPSELPPYVKVVLTVRDGSKELEDLKAKLKNQDQCFIDLGPCGVEQCKDIFHKSLERCSRTLSAKQLESVSASLQKSPSPLFATLLASAASHWHGAEEPSMFHSEAEVVSFLHDQVKKEVHPKVTSLVLGLLSASRHGLSDKEIIDVVSSNESLLAEMPLVDHKRPLTRCPFAVWALVRAGLNNFLRVRVVEGYVLNTWCGDLFRTLCTEHGPSLEGAHVCTMALFDYFQSVSSMDVSSVTSATEADKGTQRDLPHIPKNAVFSNRRKHNEVPFYILHLISLAREKLASVDTLLSRLQVANGPAGDSAPVKCNDSGDSIEALGQVVRSQFLLNPEWLQIKVCCCDPYFLLEELDMFLNLNPADTECGLLRELVQLSSYALRYDGRQFAAHVTARFRKIIASEASDLKFPHLKNLYEMACRFPSLVPVSDYLREPSKEPASTAIHEEEKGRTLGQLYTIKGDASHMVSLNRSDLLVWDVFGESIVRRLTGLSEPRDLKMVDRFRALVLCNRELKVYSLDEGRLLVKLKGVMNQKMAYFGLHSQDYVVALSRNRMYVNMLNLSSGDLETTFKVGEDRFLNSLLVSGNGKICVCGDETQKPFPLLVWDLANRKLLYDLRIPHHEFITRLSAISGDGHYVVCVCRELSDSAPNFIIVYDLQSGTLFKKWKPERNSCSIAISAQGGCVVNGLDNCFVLVWDLATGARRYTLKGHNAPVDQIRLDESGFKSLTYNSDGIDRSVRVWDVMKGECLAVFTPDLAVTCCELTLDGKAVVMGLEGYDRVFCHLLHEGEGDQSQSQSRPASNTYGNASNCGKVFDVSQQG</sequence>
<dbReference type="PANTHER" id="PTHR19871:SF45">
    <property type="entry name" value="NACHT DOMAIN-CONTAINING PROTEIN"/>
    <property type="match status" value="1"/>
</dbReference>
<evidence type="ECO:0000256" key="1">
    <source>
        <dbReference type="PROSITE-ProRule" id="PRU00221"/>
    </source>
</evidence>
<dbReference type="InterPro" id="IPR011047">
    <property type="entry name" value="Quinoprotein_ADH-like_sf"/>
</dbReference>
<feature type="repeat" description="WD" evidence="1">
    <location>
        <begin position="1250"/>
        <end position="1294"/>
    </location>
</feature>
<feature type="domain" description="NACHT" evidence="3">
    <location>
        <begin position="432"/>
        <end position="560"/>
    </location>
</feature>
<dbReference type="InterPro" id="IPR007111">
    <property type="entry name" value="NACHT_NTPase"/>
</dbReference>
<dbReference type="PROSITE" id="PS50837">
    <property type="entry name" value="NACHT"/>
    <property type="match status" value="1"/>
</dbReference>
<organism evidence="4">
    <name type="scientific">Rhipicephalus pulchellus</name>
    <name type="common">Yellow backed tick</name>
    <name type="synonym">Dermacentor pulchellus</name>
    <dbReference type="NCBI Taxonomy" id="72859"/>
    <lineage>
        <taxon>Eukaryota</taxon>
        <taxon>Metazoa</taxon>
        <taxon>Ecdysozoa</taxon>
        <taxon>Arthropoda</taxon>
        <taxon>Chelicerata</taxon>
        <taxon>Arachnida</taxon>
        <taxon>Acari</taxon>
        <taxon>Parasitiformes</taxon>
        <taxon>Ixodida</taxon>
        <taxon>Ixodoidea</taxon>
        <taxon>Ixodidae</taxon>
        <taxon>Rhipicephalinae</taxon>
        <taxon>Rhipicephalus</taxon>
        <taxon>Rhipicephalus</taxon>
    </lineage>
</organism>
<dbReference type="SMART" id="SM00320">
    <property type="entry name" value="WD40"/>
    <property type="match status" value="3"/>
</dbReference>
<name>L7MGH9_RHIPC</name>
<dbReference type="InterPro" id="IPR052752">
    <property type="entry name" value="NACHT-WD_repeat"/>
</dbReference>
<dbReference type="InterPro" id="IPR015943">
    <property type="entry name" value="WD40/YVTN_repeat-like_dom_sf"/>
</dbReference>
<dbReference type="InterPro" id="IPR001680">
    <property type="entry name" value="WD40_rpt"/>
</dbReference>
<feature type="region of interest" description="Disordered" evidence="2">
    <location>
        <begin position="1"/>
        <end position="40"/>
    </location>
</feature>
<keyword evidence="1" id="KW-0853">WD repeat</keyword>
<reference evidence="4" key="1">
    <citation type="submission" date="2012-11" db="EMBL/GenBank/DDBJ databases">
        <authorList>
            <person name="Lucero-Rivera Y.E."/>
            <person name="Tovar-Ramirez D."/>
        </authorList>
    </citation>
    <scope>NUCLEOTIDE SEQUENCE</scope>
    <source>
        <tissue evidence="4">Salivary gland</tissue>
    </source>
</reference>
<evidence type="ECO:0000313" key="4">
    <source>
        <dbReference type="EMBL" id="JAA63065.1"/>
    </source>
</evidence>
<dbReference type="EMBL" id="GACK01001969">
    <property type="protein sequence ID" value="JAA63065.1"/>
    <property type="molecule type" value="mRNA"/>
</dbReference>
<reference evidence="4" key="2">
    <citation type="journal article" date="2015" name="J. Proteomics">
        <title>Sexual differences in the sialomes of the zebra tick, Rhipicephalus pulchellus.</title>
        <authorList>
            <person name="Tan A.W."/>
            <person name="Francischetti I.M."/>
            <person name="Slovak M."/>
            <person name="Kini R.M."/>
            <person name="Ribeiro J.M."/>
        </authorList>
    </citation>
    <scope>NUCLEOTIDE SEQUENCE</scope>
    <source>
        <tissue evidence="4">Salivary gland</tissue>
    </source>
</reference>
<dbReference type="SUPFAM" id="SSF50998">
    <property type="entry name" value="Quinoprotein alcohol dehydrogenase-like"/>
    <property type="match status" value="1"/>
</dbReference>
<dbReference type="Pfam" id="PF05729">
    <property type="entry name" value="NACHT"/>
    <property type="match status" value="1"/>
</dbReference>
<dbReference type="Gene3D" id="3.40.50.300">
    <property type="entry name" value="P-loop containing nucleotide triphosphate hydrolases"/>
    <property type="match status" value="1"/>
</dbReference>
<dbReference type="Gene3D" id="2.130.10.10">
    <property type="entry name" value="YVTN repeat-like/Quinoprotein amine dehydrogenase"/>
    <property type="match status" value="2"/>
</dbReference>
<feature type="compositionally biased region" description="Polar residues" evidence="2">
    <location>
        <begin position="1334"/>
        <end position="1352"/>
    </location>
</feature>
<evidence type="ECO:0000256" key="2">
    <source>
        <dbReference type="SAM" id="MobiDB-lite"/>
    </source>
</evidence>
<accession>L7MGH9</accession>
<dbReference type="SUPFAM" id="SSF52540">
    <property type="entry name" value="P-loop containing nucleoside triphosphate hydrolases"/>
    <property type="match status" value="1"/>
</dbReference>
<feature type="compositionally biased region" description="Polar residues" evidence="2">
    <location>
        <begin position="8"/>
        <end position="31"/>
    </location>
</feature>
<dbReference type="PANTHER" id="PTHR19871">
    <property type="entry name" value="BETA TRANSDUCIN-RELATED PROTEIN"/>
    <property type="match status" value="1"/>
</dbReference>
<feature type="non-terminal residue" evidence="4">
    <location>
        <position position="1"/>
    </location>
</feature>
<protein>
    <submittedName>
        <fullName evidence="4">Putative microtubule associated complex</fullName>
    </submittedName>
</protein>